<organism evidence="1 2">
    <name type="scientific">Posidoniimonas polymericola</name>
    <dbReference type="NCBI Taxonomy" id="2528002"/>
    <lineage>
        <taxon>Bacteria</taxon>
        <taxon>Pseudomonadati</taxon>
        <taxon>Planctomycetota</taxon>
        <taxon>Planctomycetia</taxon>
        <taxon>Pirellulales</taxon>
        <taxon>Lacipirellulaceae</taxon>
        <taxon>Posidoniimonas</taxon>
    </lineage>
</organism>
<protein>
    <submittedName>
        <fullName evidence="1">Type I phosphodiesterase / nucleotide pyrophosphatase</fullName>
    </submittedName>
</protein>
<dbReference type="GO" id="GO:0016787">
    <property type="term" value="F:hydrolase activity"/>
    <property type="evidence" value="ECO:0007669"/>
    <property type="project" value="UniProtKB-ARBA"/>
</dbReference>
<accession>A0A5C5YMD2</accession>
<comment type="caution">
    <text evidence="1">The sequence shown here is derived from an EMBL/GenBank/DDBJ whole genome shotgun (WGS) entry which is preliminary data.</text>
</comment>
<dbReference type="PANTHER" id="PTHR10151">
    <property type="entry name" value="ECTONUCLEOTIDE PYROPHOSPHATASE/PHOSPHODIESTERASE"/>
    <property type="match status" value="1"/>
</dbReference>
<dbReference type="EMBL" id="SJPO01000006">
    <property type="protein sequence ID" value="TWT75989.1"/>
    <property type="molecule type" value="Genomic_DNA"/>
</dbReference>
<dbReference type="PANTHER" id="PTHR10151:SF120">
    <property type="entry name" value="BIS(5'-ADENOSYL)-TRIPHOSPHATASE"/>
    <property type="match status" value="1"/>
</dbReference>
<proteinExistence type="predicted"/>
<gene>
    <name evidence="1" type="ORF">Pla123a_27750</name>
</gene>
<dbReference type="SUPFAM" id="SSF53649">
    <property type="entry name" value="Alkaline phosphatase-like"/>
    <property type="match status" value="1"/>
</dbReference>
<dbReference type="OrthoDB" id="9771966at2"/>
<evidence type="ECO:0000313" key="1">
    <source>
        <dbReference type="EMBL" id="TWT75989.1"/>
    </source>
</evidence>
<dbReference type="InterPro" id="IPR017850">
    <property type="entry name" value="Alkaline_phosphatase_core_sf"/>
</dbReference>
<dbReference type="Gene3D" id="3.40.720.10">
    <property type="entry name" value="Alkaline Phosphatase, subunit A"/>
    <property type="match status" value="1"/>
</dbReference>
<reference evidence="1 2" key="1">
    <citation type="submission" date="2019-02" db="EMBL/GenBank/DDBJ databases">
        <title>Deep-cultivation of Planctomycetes and their phenomic and genomic characterization uncovers novel biology.</title>
        <authorList>
            <person name="Wiegand S."/>
            <person name="Jogler M."/>
            <person name="Boedeker C."/>
            <person name="Pinto D."/>
            <person name="Vollmers J."/>
            <person name="Rivas-Marin E."/>
            <person name="Kohn T."/>
            <person name="Peeters S.H."/>
            <person name="Heuer A."/>
            <person name="Rast P."/>
            <person name="Oberbeckmann S."/>
            <person name="Bunk B."/>
            <person name="Jeske O."/>
            <person name="Meyerdierks A."/>
            <person name="Storesund J.E."/>
            <person name="Kallscheuer N."/>
            <person name="Luecker S."/>
            <person name="Lage O.M."/>
            <person name="Pohl T."/>
            <person name="Merkel B.J."/>
            <person name="Hornburger P."/>
            <person name="Mueller R.-W."/>
            <person name="Bruemmer F."/>
            <person name="Labrenz M."/>
            <person name="Spormann A.M."/>
            <person name="Op Den Camp H."/>
            <person name="Overmann J."/>
            <person name="Amann R."/>
            <person name="Jetten M.S.M."/>
            <person name="Mascher T."/>
            <person name="Medema M.H."/>
            <person name="Devos D.P."/>
            <person name="Kaster A.-K."/>
            <person name="Ovreas L."/>
            <person name="Rohde M."/>
            <person name="Galperin M.Y."/>
            <person name="Jogler C."/>
        </authorList>
    </citation>
    <scope>NUCLEOTIDE SEQUENCE [LARGE SCALE GENOMIC DNA]</scope>
    <source>
        <strain evidence="1 2">Pla123a</strain>
    </source>
</reference>
<keyword evidence="2" id="KW-1185">Reference proteome</keyword>
<evidence type="ECO:0000313" key="2">
    <source>
        <dbReference type="Proteomes" id="UP000318478"/>
    </source>
</evidence>
<dbReference type="AlphaFoldDB" id="A0A5C5YMD2"/>
<name>A0A5C5YMD2_9BACT</name>
<dbReference type="Proteomes" id="UP000318478">
    <property type="component" value="Unassembled WGS sequence"/>
</dbReference>
<dbReference type="InterPro" id="IPR002591">
    <property type="entry name" value="Phosphodiest/P_Trfase"/>
</dbReference>
<sequence length="446" mass="48943">MPDNVVLLSIPGLRGQDLDHMPALRGLTSDGDRAALAASFPAVTLPVQANMTTGLPPSEHGVVANGYFWRDTSEVEMWTAWNDKIQRPQLWDLLHEHDASITSAVWFPMFAKGCGADYVCLPAPVHNPDGSESLWCYTKPQMLYGDLRDALGHFPLQNFWGPMASVASTKWIVDSAVWTAQQHQPNFFFVYLPHLDYAAQKHGPDSSEGLEACCVLDEQIARLVAGFADAYDQPPLWLAASEYVIRPVSQVAYPNRALRDAGLMNVTQDADGRELIDFAGTPAWALVDHQIAHVFVRDHNMATTSAAVDALSGLPGVAEVLTGDDRGKYDLVHERSGDIILVADPDAWFAYYYWRDDNLAPAFARSVDIHRKPGYDPVEMYLDPAAMQAGLGPTPLDTSLVKGSHGAPPVTDEQRGVILSSQRGAFVERTMTDTDVADLVLRQFGV</sequence>
<dbReference type="Pfam" id="PF01663">
    <property type="entry name" value="Phosphodiest"/>
    <property type="match status" value="1"/>
</dbReference>
<dbReference type="RefSeq" id="WP_146587857.1">
    <property type="nucleotide sequence ID" value="NZ_SJPO01000006.1"/>
</dbReference>